<dbReference type="RefSeq" id="WP_151076849.1">
    <property type="nucleotide sequence ID" value="NZ_CP047647.1"/>
</dbReference>
<feature type="domain" description="Secretion system C-terminal sorting" evidence="1">
    <location>
        <begin position="550"/>
        <end position="609"/>
    </location>
</feature>
<name>A0A7L4ZVJ0_9BACT</name>
<dbReference type="AlphaFoldDB" id="A0A7L4ZVJ0"/>
<evidence type="ECO:0000313" key="3">
    <source>
        <dbReference type="Proteomes" id="UP000326380"/>
    </source>
</evidence>
<sequence length="621" mass="67320">MNHRLLFRALFLSLVAWLPAQAQHPDGPQPLAADPARAANARPAAATARRPAALALPFFEDFAAQREGNPVADRWEARGGTLINNRFAVAQPTKGVATFDGIDANGAPYGSTSSFGTTDSLTSQPINLGGLAVGSNTYLSFYWQAGSIVGAPNTFSSTVPVFLQLEFLDNTGRWTQVWQQRSTGVRTAFQQQFVAVNDAKYFHANFQFRFRSSGRKATTQDSWSVDYVLLDTGRDINNTAYRDVALGQQLTSFFKRYSSLPTWQYNAAANPTLELNDSVATTVNNLDAGPAPTPYIISGTVQQRPSGPVNFFLSPRNDVISPLVIGQPLQGSARNAPLSTPAAAQTVRYSMFLGTTGPLPPARTLPNDTVSREAVLSNYYAFDDGTPEAVDGITETTGPTSYRAYRLVLNRADQITALRIYLTQPLVSGFSLTAAVWEDQGGQPAAQPKAVKAFQLPASVPAGQWFDVTFDQPVPVSGTCYFGYGQIATSQFIRFGLDLNSKVPAGFFWRNIQGTWAPFAQLRGAPMLRAVMSGVVTSTRRAAAADAPQVYPNPSHGLVQVAGRYQQARVLDALGRVVWQQPLAEADQSSLDLRQLTPGVYLLQLTLPDASVSTHRLLLEK</sequence>
<dbReference type="NCBIfam" id="TIGR04183">
    <property type="entry name" value="Por_Secre_tail"/>
    <property type="match status" value="1"/>
</dbReference>
<dbReference type="Proteomes" id="UP000326380">
    <property type="component" value="Unassembled WGS sequence"/>
</dbReference>
<comment type="caution">
    <text evidence="2">The sequence shown here is derived from an EMBL/GenBank/DDBJ whole genome shotgun (WGS) entry which is preliminary data.</text>
</comment>
<dbReference type="Pfam" id="PF18962">
    <property type="entry name" value="Por_Secre_tail"/>
    <property type="match status" value="1"/>
</dbReference>
<gene>
    <name evidence="2" type="ORF">F0P96_00805</name>
</gene>
<dbReference type="InterPro" id="IPR026444">
    <property type="entry name" value="Secre_tail"/>
</dbReference>
<accession>A0A7L4ZVJ0</accession>
<evidence type="ECO:0000313" key="2">
    <source>
        <dbReference type="EMBL" id="KAA9339201.1"/>
    </source>
</evidence>
<organism evidence="2 3">
    <name type="scientific">Hymenobacter busanensis</name>
    <dbReference type="NCBI Taxonomy" id="2607656"/>
    <lineage>
        <taxon>Bacteria</taxon>
        <taxon>Pseudomonadati</taxon>
        <taxon>Bacteroidota</taxon>
        <taxon>Cytophagia</taxon>
        <taxon>Cytophagales</taxon>
        <taxon>Hymenobacteraceae</taxon>
        <taxon>Hymenobacter</taxon>
    </lineage>
</organism>
<protein>
    <submittedName>
        <fullName evidence="2">T9SS type A sorting domain-containing protein</fullName>
    </submittedName>
</protein>
<keyword evidence="3" id="KW-1185">Reference proteome</keyword>
<reference evidence="2 3" key="1">
    <citation type="submission" date="2019-09" db="EMBL/GenBank/DDBJ databases">
        <title>Genome sequence of Hymenobacter sp. M3.</title>
        <authorList>
            <person name="Srinivasan S."/>
        </authorList>
    </citation>
    <scope>NUCLEOTIDE SEQUENCE [LARGE SCALE GENOMIC DNA]</scope>
    <source>
        <strain evidence="2 3">M3</strain>
    </source>
</reference>
<proteinExistence type="predicted"/>
<dbReference type="EMBL" id="VTWU01000001">
    <property type="protein sequence ID" value="KAA9339201.1"/>
    <property type="molecule type" value="Genomic_DNA"/>
</dbReference>
<dbReference type="Gene3D" id="2.60.120.260">
    <property type="entry name" value="Galactose-binding domain-like"/>
    <property type="match status" value="1"/>
</dbReference>
<evidence type="ECO:0000259" key="1">
    <source>
        <dbReference type="Pfam" id="PF18962"/>
    </source>
</evidence>